<feature type="region of interest" description="Disordered" evidence="1">
    <location>
        <begin position="1"/>
        <end position="27"/>
    </location>
</feature>
<dbReference type="KEGG" id="clu:CLUG_03305"/>
<dbReference type="VEuPathDB" id="FungiDB:CLUG_03305"/>
<feature type="compositionally biased region" description="Low complexity" evidence="1">
    <location>
        <begin position="1"/>
        <end position="10"/>
    </location>
</feature>
<dbReference type="Proteomes" id="UP000007703">
    <property type="component" value="Unassembled WGS sequence"/>
</dbReference>
<feature type="compositionally biased region" description="Polar residues" evidence="1">
    <location>
        <begin position="11"/>
        <end position="27"/>
    </location>
</feature>
<sequence>MRQLLSLQQQGTGSNKGTSSNLGSGTTVHTRHLWSSRGWSSSAVVVGARGDGHQGGLDVCDGSVTVGSRRRHWSSRRSWGRRLWSRGWSSRGWSSRRLWGSRRRSRSVSRSATVQLHLFTAVRAHNTVDVVLVVAVWAGVDLVDAGSVQSQVAVHKTPGARGVSLALQDNAVLWSGGEVDIARLALNGQVSVWLLQVEGERTALVQDESVAVKLDWAVDVVSDRSQLEGLVGNDEGSERQ</sequence>
<name>C4Y571_CLAL4</name>
<reference evidence="2 3" key="1">
    <citation type="journal article" date="2009" name="Nature">
        <title>Evolution of pathogenicity and sexual reproduction in eight Candida genomes.</title>
        <authorList>
            <person name="Butler G."/>
            <person name="Rasmussen M.D."/>
            <person name="Lin M.F."/>
            <person name="Santos M.A."/>
            <person name="Sakthikumar S."/>
            <person name="Munro C.A."/>
            <person name="Rheinbay E."/>
            <person name="Grabherr M."/>
            <person name="Forche A."/>
            <person name="Reedy J.L."/>
            <person name="Agrafioti I."/>
            <person name="Arnaud M.B."/>
            <person name="Bates S."/>
            <person name="Brown A.J."/>
            <person name="Brunke S."/>
            <person name="Costanzo M.C."/>
            <person name="Fitzpatrick D.A."/>
            <person name="de Groot P.W."/>
            <person name="Harris D."/>
            <person name="Hoyer L.L."/>
            <person name="Hube B."/>
            <person name="Klis F.M."/>
            <person name="Kodira C."/>
            <person name="Lennard N."/>
            <person name="Logue M.E."/>
            <person name="Martin R."/>
            <person name="Neiman A.M."/>
            <person name="Nikolaou E."/>
            <person name="Quail M.A."/>
            <person name="Quinn J."/>
            <person name="Santos M.C."/>
            <person name="Schmitzberger F.F."/>
            <person name="Sherlock G."/>
            <person name="Shah P."/>
            <person name="Silverstein K.A."/>
            <person name="Skrzypek M.S."/>
            <person name="Soll D."/>
            <person name="Staggs R."/>
            <person name="Stansfield I."/>
            <person name="Stumpf M.P."/>
            <person name="Sudbery P.E."/>
            <person name="Srikantha T."/>
            <person name="Zeng Q."/>
            <person name="Berman J."/>
            <person name="Berriman M."/>
            <person name="Heitman J."/>
            <person name="Gow N.A."/>
            <person name="Lorenz M.C."/>
            <person name="Birren B.W."/>
            <person name="Kellis M."/>
            <person name="Cuomo C.A."/>
        </authorList>
    </citation>
    <scope>NUCLEOTIDE SEQUENCE [LARGE SCALE GENOMIC DNA]</scope>
    <source>
        <strain evidence="2 3">ATCC 42720</strain>
    </source>
</reference>
<dbReference type="EMBL" id="CH408079">
    <property type="protein sequence ID" value="EEQ39177.1"/>
    <property type="molecule type" value="Genomic_DNA"/>
</dbReference>
<dbReference type="InParanoid" id="C4Y571"/>
<accession>C4Y571</accession>
<protein>
    <submittedName>
        <fullName evidence="2">Uncharacterized protein</fullName>
    </submittedName>
</protein>
<dbReference type="AlphaFoldDB" id="C4Y571"/>
<evidence type="ECO:0000313" key="2">
    <source>
        <dbReference type="EMBL" id="EEQ39177.1"/>
    </source>
</evidence>
<gene>
    <name evidence="2" type="ORF">CLUG_03305</name>
</gene>
<dbReference type="HOGENOM" id="CLU_1156274_0_0_1"/>
<evidence type="ECO:0000313" key="3">
    <source>
        <dbReference type="Proteomes" id="UP000007703"/>
    </source>
</evidence>
<evidence type="ECO:0000256" key="1">
    <source>
        <dbReference type="SAM" id="MobiDB-lite"/>
    </source>
</evidence>
<proteinExistence type="predicted"/>
<organism evidence="2 3">
    <name type="scientific">Clavispora lusitaniae (strain ATCC 42720)</name>
    <name type="common">Yeast</name>
    <name type="synonym">Candida lusitaniae</name>
    <dbReference type="NCBI Taxonomy" id="306902"/>
    <lineage>
        <taxon>Eukaryota</taxon>
        <taxon>Fungi</taxon>
        <taxon>Dikarya</taxon>
        <taxon>Ascomycota</taxon>
        <taxon>Saccharomycotina</taxon>
        <taxon>Pichiomycetes</taxon>
        <taxon>Metschnikowiaceae</taxon>
        <taxon>Clavispora</taxon>
    </lineage>
</organism>